<evidence type="ECO:0000313" key="3">
    <source>
        <dbReference type="Proteomes" id="UP000007322"/>
    </source>
</evidence>
<proteinExistence type="predicted"/>
<dbReference type="RefSeq" id="XP_003663419.1">
    <property type="nucleotide sequence ID" value="XM_003663371.1"/>
</dbReference>
<reference evidence="2 3" key="1">
    <citation type="journal article" date="2011" name="Nat. Biotechnol.">
        <title>Comparative genomic analysis of the thermophilic biomass-degrading fungi Myceliophthora thermophila and Thielavia terrestris.</title>
        <authorList>
            <person name="Berka R.M."/>
            <person name="Grigoriev I.V."/>
            <person name="Otillar R."/>
            <person name="Salamov A."/>
            <person name="Grimwood J."/>
            <person name="Reid I."/>
            <person name="Ishmael N."/>
            <person name="John T."/>
            <person name="Darmond C."/>
            <person name="Moisan M.-C."/>
            <person name="Henrissat B."/>
            <person name="Coutinho P.M."/>
            <person name="Lombard V."/>
            <person name="Natvig D.O."/>
            <person name="Lindquist E."/>
            <person name="Schmutz J."/>
            <person name="Lucas S."/>
            <person name="Harris P."/>
            <person name="Powlowski J."/>
            <person name="Bellemare A."/>
            <person name="Taylor D."/>
            <person name="Butler G."/>
            <person name="de Vries R.P."/>
            <person name="Allijn I.E."/>
            <person name="van den Brink J."/>
            <person name="Ushinsky S."/>
            <person name="Storms R."/>
            <person name="Powell A.J."/>
            <person name="Paulsen I.T."/>
            <person name="Elbourne L.D.H."/>
            <person name="Baker S.E."/>
            <person name="Magnuson J."/>
            <person name="LaBoissiere S."/>
            <person name="Clutterbuck A.J."/>
            <person name="Martinez D."/>
            <person name="Wogulis M."/>
            <person name="de Leon A.L."/>
            <person name="Rey M.W."/>
            <person name="Tsang A."/>
        </authorList>
    </citation>
    <scope>NUCLEOTIDE SEQUENCE [LARGE SCALE GENOMIC DNA]</scope>
    <source>
        <strain evidence="3">ATCC 42464 / BCRC 31852 / DSM 1799</strain>
    </source>
</reference>
<feature type="region of interest" description="Disordered" evidence="1">
    <location>
        <begin position="146"/>
        <end position="167"/>
    </location>
</feature>
<gene>
    <name evidence="2" type="ORF">MYCTH_2305357</name>
</gene>
<accession>G2QCQ2</accession>
<dbReference type="KEGG" id="mtm:MYCTH_2305357"/>
<evidence type="ECO:0000256" key="1">
    <source>
        <dbReference type="SAM" id="MobiDB-lite"/>
    </source>
</evidence>
<sequence>MEEEVEARIGKGSTRVVSDGSLNIASYETMTRFPPLWRSQPATPTHGLPSYYHNQPASGLSQPFGSQYLAADEYPGVFTERHLITAGFDKHTQANASHISKQAEADLVRRMEAVELRSSEEQMERIILKSRLDKTTSELERVVEELGGKSKSTGPCQPPRANCSDNSDLRSHLARLAPVGRQGENPSNQLRHTGPASRTGYAGYDTSSRGNYEHDLDEGTDVTGGLGVRKTAILAQKRPSLGTDDGVAETGAKRARRTHHYATAEEGSDGRDDGLEWGREFLNFIKEMDCTSDEDLLRLKRYVRGRAAFEFPLCSETGGSRVEYFLKIGGVSSTLIAADPHDRPEQPKEDEARAEELNVLEFAVDERMARRGAAAQEGGGGSGGGPDNKDGDHDDDHDGIGLPEYLVPLGEVYVANRSLNRPQEVASTNFFVLMRVDAPKKSLWMVYRYMRSFQRRNGPVWDAVAFGNQRDAHFKGSRRMFDTVCLLDDVRDWKDPAEDMISMERLANAVPGDERFFLQPVFFVPVLTALREALRKGWEEAEDDK</sequence>
<dbReference type="GeneID" id="11509375"/>
<organism evidence="2 3">
    <name type="scientific">Thermothelomyces thermophilus (strain ATCC 42464 / BCRC 31852 / DSM 1799)</name>
    <name type="common">Sporotrichum thermophile</name>
    <dbReference type="NCBI Taxonomy" id="573729"/>
    <lineage>
        <taxon>Eukaryota</taxon>
        <taxon>Fungi</taxon>
        <taxon>Dikarya</taxon>
        <taxon>Ascomycota</taxon>
        <taxon>Pezizomycotina</taxon>
        <taxon>Sordariomycetes</taxon>
        <taxon>Sordariomycetidae</taxon>
        <taxon>Sordariales</taxon>
        <taxon>Chaetomiaceae</taxon>
        <taxon>Thermothelomyces</taxon>
    </lineage>
</organism>
<feature type="region of interest" description="Disordered" evidence="1">
    <location>
        <begin position="179"/>
        <end position="212"/>
    </location>
</feature>
<feature type="compositionally biased region" description="Basic and acidic residues" evidence="1">
    <location>
        <begin position="387"/>
        <end position="399"/>
    </location>
</feature>
<name>G2QCQ2_THET4</name>
<dbReference type="HOGENOM" id="CLU_499842_0_0_1"/>
<dbReference type="VEuPathDB" id="FungiDB:MYCTH_2305357"/>
<dbReference type="EMBL" id="CP003004">
    <property type="protein sequence ID" value="AEO58174.1"/>
    <property type="molecule type" value="Genomic_DNA"/>
</dbReference>
<dbReference type="Proteomes" id="UP000007322">
    <property type="component" value="Chromosome 3"/>
</dbReference>
<dbReference type="eggNOG" id="ENOG502RJ8R">
    <property type="taxonomic scope" value="Eukaryota"/>
</dbReference>
<dbReference type="OrthoDB" id="4702492at2759"/>
<dbReference type="InParanoid" id="G2QCQ2"/>
<feature type="region of interest" description="Disordered" evidence="1">
    <location>
        <begin position="241"/>
        <end position="270"/>
    </location>
</feature>
<dbReference type="AlphaFoldDB" id="G2QCQ2"/>
<protein>
    <submittedName>
        <fullName evidence="2">Uncharacterized protein</fullName>
    </submittedName>
</protein>
<keyword evidence="3" id="KW-1185">Reference proteome</keyword>
<evidence type="ECO:0000313" key="2">
    <source>
        <dbReference type="EMBL" id="AEO58174.1"/>
    </source>
</evidence>
<feature type="compositionally biased region" description="Gly residues" evidence="1">
    <location>
        <begin position="377"/>
        <end position="386"/>
    </location>
</feature>
<feature type="region of interest" description="Disordered" evidence="1">
    <location>
        <begin position="371"/>
        <end position="400"/>
    </location>
</feature>